<reference evidence="1 2" key="1">
    <citation type="submission" date="2020-03" db="EMBL/GenBank/DDBJ databases">
        <authorList>
            <person name="Ansaldi M."/>
            <person name="Clavijo F."/>
        </authorList>
    </citation>
    <scope>NUCLEOTIDE SEQUENCE [LARGE SCALE GENOMIC DNA]</scope>
</reference>
<protein>
    <submittedName>
        <fullName evidence="1">Uncharacterized protein</fullName>
    </submittedName>
</protein>
<sequence length="69" mass="7716">MNTQHHRGTAPKPFQSALAPWQNSQRALYQVIDTSDGDAVVGTFRNRVLAERQAETSPAYRVRDYLIGG</sequence>
<dbReference type="Proteomes" id="UP000501273">
    <property type="component" value="Chromosome"/>
</dbReference>
<keyword evidence="2" id="KW-1185">Reference proteome</keyword>
<accession>A0A6F8ZL02</accession>
<organism evidence="1 2">
    <name type="scientific">Xylella phage Cota</name>
    <dbReference type="NCBI Taxonomy" id="2699877"/>
    <lineage>
        <taxon>Viruses</taxon>
        <taxon>Duplodnaviria</taxon>
        <taxon>Heunggongvirae</taxon>
        <taxon>Uroviricota</taxon>
        <taxon>Caudoviricetes</taxon>
        <taxon>Autographivirales</taxon>
        <taxon>Autonotataviridae</taxon>
        <taxon>Cotavirus</taxon>
        <taxon>Cotavirus cota</taxon>
    </lineage>
</organism>
<name>A0A6F8ZL02_9CAUD</name>
<evidence type="ECO:0000313" key="1">
    <source>
        <dbReference type="EMBL" id="CAB1282914.1"/>
    </source>
</evidence>
<proteinExistence type="predicted"/>
<evidence type="ECO:0000313" key="2">
    <source>
        <dbReference type="Proteomes" id="UP000501273"/>
    </source>
</evidence>
<dbReference type="EMBL" id="LR778216">
    <property type="protein sequence ID" value="CAB1282914.1"/>
    <property type="molecule type" value="Genomic_DNA"/>
</dbReference>